<proteinExistence type="predicted"/>
<dbReference type="RefSeq" id="WP_206074761.1">
    <property type="nucleotide sequence ID" value="NZ_QMDL01000001.1"/>
</dbReference>
<dbReference type="PANTHER" id="PTHR39456">
    <property type="entry name" value="METAL-DEPENDENT HYDROLASE"/>
    <property type="match status" value="1"/>
</dbReference>
<reference evidence="1 2" key="1">
    <citation type="submission" date="2018-08" db="EMBL/GenBank/DDBJ databases">
        <title>Whole Genome Sequence of the Moderate Halophilic Marine Bacterium Marinobacter litoralis Sw-45.</title>
        <authorList>
            <person name="Musa H."/>
        </authorList>
    </citation>
    <scope>NUCLEOTIDE SEQUENCE [LARGE SCALE GENOMIC DNA]</scope>
    <source>
        <strain evidence="1 2">Sw-45</strain>
    </source>
</reference>
<dbReference type="InterPro" id="IPR016516">
    <property type="entry name" value="UCP07580"/>
</dbReference>
<comment type="caution">
    <text evidence="1">The sequence shown here is derived from an EMBL/GenBank/DDBJ whole genome shotgun (WGS) entry which is preliminary data.</text>
</comment>
<dbReference type="PIRSF" id="PIRSF007580">
    <property type="entry name" value="UCP07580"/>
    <property type="match status" value="1"/>
</dbReference>
<organism evidence="1 2">
    <name type="scientific">Marinobacter litoralis</name>
    <dbReference type="NCBI Taxonomy" id="187981"/>
    <lineage>
        <taxon>Bacteria</taxon>
        <taxon>Pseudomonadati</taxon>
        <taxon>Pseudomonadota</taxon>
        <taxon>Gammaproteobacteria</taxon>
        <taxon>Pseudomonadales</taxon>
        <taxon>Marinobacteraceae</taxon>
        <taxon>Marinobacter</taxon>
    </lineage>
</organism>
<dbReference type="EMBL" id="QMDL01000001">
    <property type="protein sequence ID" value="RMJ05750.1"/>
    <property type="molecule type" value="Genomic_DNA"/>
</dbReference>
<dbReference type="AlphaFoldDB" id="A0A3M2RK95"/>
<protein>
    <submittedName>
        <fullName evidence="1">Putative metal-dependent hydrolase</fullName>
    </submittedName>
</protein>
<accession>A0A3M2RK95</accession>
<evidence type="ECO:0000313" key="2">
    <source>
        <dbReference type="Proteomes" id="UP000265903"/>
    </source>
</evidence>
<dbReference type="Proteomes" id="UP000265903">
    <property type="component" value="Unassembled WGS sequence"/>
</dbReference>
<dbReference type="GO" id="GO:0016787">
    <property type="term" value="F:hydrolase activity"/>
    <property type="evidence" value="ECO:0007669"/>
    <property type="project" value="UniProtKB-KW"/>
</dbReference>
<evidence type="ECO:0000313" key="1">
    <source>
        <dbReference type="EMBL" id="RMJ05750.1"/>
    </source>
</evidence>
<dbReference type="PANTHER" id="PTHR39456:SF1">
    <property type="entry name" value="METAL-DEPENDENT HYDROLASE"/>
    <property type="match status" value="1"/>
</dbReference>
<keyword evidence="1" id="KW-0378">Hydrolase</keyword>
<sequence length="285" mass="32371">MSQPNKNTPMLMPTRRDIQFALDPKIISEWHYSGGPVFTTFLNIFSTILPVGERFFIDSVRAYRDKIEDPELKKAVTAFIGQEAMHGREHEEYNSAFLAKTPAARTFEWGVTKLLKSATKHAPKSFGLSSTIALEHFTALLADGVLSDPLVTEGADPQYAALWRWHALEETEHKAVAYDVWDVVMGKGAGAYLGRSAGFVTATVIFWGLTIPAFIAALRNEGQITNWDGWRNFFRYTMGDIGLLRRQIGNYLDYFRPDFHPWDHDNREYLEQIDQFLTDQEGLAA</sequence>
<keyword evidence="2" id="KW-1185">Reference proteome</keyword>
<gene>
    <name evidence="1" type="ORF">DOQ08_00422</name>
</gene>
<name>A0A3M2RK95_9GAMM</name>
<dbReference type="Pfam" id="PF10118">
    <property type="entry name" value="Metal_hydrol"/>
    <property type="match status" value="1"/>
</dbReference>